<dbReference type="InterPro" id="IPR003594">
    <property type="entry name" value="HATPase_dom"/>
</dbReference>
<dbReference type="GO" id="GO:0004674">
    <property type="term" value="F:protein serine/threonine kinase activity"/>
    <property type="evidence" value="ECO:0007669"/>
    <property type="project" value="UniProtKB-KW"/>
</dbReference>
<dbReference type="Pfam" id="PF14417">
    <property type="entry name" value="MEDS"/>
    <property type="match status" value="1"/>
</dbReference>
<keyword evidence="1" id="KW-0418">Kinase</keyword>
<evidence type="ECO:0000313" key="5">
    <source>
        <dbReference type="Proteomes" id="UP000054537"/>
    </source>
</evidence>
<dbReference type="STRING" id="1869.MB27_03725"/>
<dbReference type="eggNOG" id="COG2172">
    <property type="taxonomic scope" value="Bacteria"/>
</dbReference>
<comment type="caution">
    <text evidence="4">The sequence shown here is derived from an EMBL/GenBank/DDBJ whole genome shotgun (WGS) entry which is preliminary data.</text>
</comment>
<reference evidence="4 5" key="1">
    <citation type="submission" date="2014-10" db="EMBL/GenBank/DDBJ databases">
        <title>Draft genome sequence of Actinoplanes utahensis NRRL 12052.</title>
        <authorList>
            <person name="Velasco-Bucheli B."/>
            <person name="del Cerro C."/>
            <person name="Hormigo D."/>
            <person name="Garcia J.L."/>
            <person name="Acebal C."/>
            <person name="Arroyo M."/>
            <person name="de la Mata I."/>
        </authorList>
    </citation>
    <scope>NUCLEOTIDE SEQUENCE [LARGE SCALE GENOMIC DNA]</scope>
    <source>
        <strain evidence="4 5">NRRL 12052</strain>
    </source>
</reference>
<keyword evidence="1" id="KW-0808">Transferase</keyword>
<dbReference type="AlphaFoldDB" id="A0A0A6XF71"/>
<name>A0A0A6XF71_ACTUT</name>
<dbReference type="InterPro" id="IPR025847">
    <property type="entry name" value="MEDS_domain"/>
</dbReference>
<dbReference type="Gene3D" id="3.30.565.10">
    <property type="entry name" value="Histidine kinase-like ATPase, C-terminal domain"/>
    <property type="match status" value="1"/>
</dbReference>
<dbReference type="EMBL" id="JRTT01000003">
    <property type="protein sequence ID" value="KHD78742.1"/>
    <property type="molecule type" value="Genomic_DNA"/>
</dbReference>
<evidence type="ECO:0000259" key="3">
    <source>
        <dbReference type="Pfam" id="PF14417"/>
    </source>
</evidence>
<dbReference type="SUPFAM" id="SSF55874">
    <property type="entry name" value="ATPase domain of HSP90 chaperone/DNA topoisomerase II/histidine kinase"/>
    <property type="match status" value="1"/>
</dbReference>
<keyword evidence="1" id="KW-0723">Serine/threonine-protein kinase</keyword>
<evidence type="ECO:0000256" key="1">
    <source>
        <dbReference type="ARBA" id="ARBA00022527"/>
    </source>
</evidence>
<dbReference type="CDD" id="cd16936">
    <property type="entry name" value="HATPase_RsbW-like"/>
    <property type="match status" value="1"/>
</dbReference>
<evidence type="ECO:0000313" key="4">
    <source>
        <dbReference type="EMBL" id="KHD78742.1"/>
    </source>
</evidence>
<dbReference type="RefSeq" id="WP_043522446.1">
    <property type="nucleotide sequence ID" value="NZ_BAABKU010000009.1"/>
</dbReference>
<proteinExistence type="predicted"/>
<dbReference type="Proteomes" id="UP000054537">
    <property type="component" value="Unassembled WGS sequence"/>
</dbReference>
<dbReference type="Pfam" id="PF13581">
    <property type="entry name" value="HATPase_c_2"/>
    <property type="match status" value="1"/>
</dbReference>
<dbReference type="PANTHER" id="PTHR35526">
    <property type="entry name" value="ANTI-SIGMA-F FACTOR RSBW-RELATED"/>
    <property type="match status" value="1"/>
</dbReference>
<dbReference type="InterPro" id="IPR050267">
    <property type="entry name" value="Anti-sigma-factor_SerPK"/>
</dbReference>
<evidence type="ECO:0000259" key="2">
    <source>
        <dbReference type="Pfam" id="PF13581"/>
    </source>
</evidence>
<gene>
    <name evidence="4" type="ORF">MB27_03725</name>
</gene>
<feature type="domain" description="Histidine kinase/HSP90-like ATPase" evidence="2">
    <location>
        <begin position="200"/>
        <end position="305"/>
    </location>
</feature>
<dbReference type="InterPro" id="IPR047718">
    <property type="entry name" value="RsbA-like_anti_sig"/>
</dbReference>
<protein>
    <submittedName>
        <fullName evidence="4">Transcriptional regulator</fullName>
    </submittedName>
</protein>
<feature type="domain" description="MEDS" evidence="3">
    <location>
        <begin position="7"/>
        <end position="150"/>
    </location>
</feature>
<dbReference type="NCBIfam" id="NF041045">
    <property type="entry name" value="RsbA_anti_sig"/>
    <property type="match status" value="1"/>
</dbReference>
<keyword evidence="5" id="KW-1185">Reference proteome</keyword>
<organism evidence="4 5">
    <name type="scientific">Actinoplanes utahensis</name>
    <dbReference type="NCBI Taxonomy" id="1869"/>
    <lineage>
        <taxon>Bacteria</taxon>
        <taxon>Bacillati</taxon>
        <taxon>Actinomycetota</taxon>
        <taxon>Actinomycetes</taxon>
        <taxon>Micromonosporales</taxon>
        <taxon>Micromonosporaceae</taxon>
        <taxon>Actinoplanes</taxon>
    </lineage>
</organism>
<accession>A0A0A6XF71</accession>
<dbReference type="OrthoDB" id="4088450at2"/>
<dbReference type="PANTHER" id="PTHR35526:SF3">
    <property type="entry name" value="ANTI-SIGMA-F FACTOR RSBW"/>
    <property type="match status" value="1"/>
</dbReference>
<sequence>MTAANLHEALCYDSDDHLLAVVVPFLLGGVAAGEPTVVSLGPRNAALVRAALPALVGVTFLAEGAVYARPATVIREYRQMLRAHVAAGAGQIRIIGELPPEIFGATWDWWARYESAVNHAFQGFPLWSMCAYDTRITPGPVLADVMRTHPATAAPGGRHLPSGTYTDPAVFLMEPRQPLADPLQADEPHADLKNPNGTATREAVRDAACGILAAPSADELLMVVSEAVTNAHRHGRGAVRVRIWTGADRVLAAISDEGPGPQNPFAGLLPPRDVTRGGLGLWLTHLFSDHAVLDRRPDGFTIRLTAGNPHWC</sequence>
<dbReference type="InterPro" id="IPR036890">
    <property type="entry name" value="HATPase_C_sf"/>
</dbReference>